<organism evidence="2 3">
    <name type="scientific">Fibrobacter succinogenes</name>
    <name type="common">Bacteroides succinogenes</name>
    <dbReference type="NCBI Taxonomy" id="833"/>
    <lineage>
        <taxon>Bacteria</taxon>
        <taxon>Pseudomonadati</taxon>
        <taxon>Fibrobacterota</taxon>
        <taxon>Fibrobacteria</taxon>
        <taxon>Fibrobacterales</taxon>
        <taxon>Fibrobacteraceae</taxon>
        <taxon>Fibrobacter</taxon>
    </lineage>
</organism>
<accession>A0A380S9H3</accession>
<keyword evidence="1" id="KW-0732">Signal</keyword>
<sequence>MKIFLWALIVAVVSLSFTACGDSPEKFVNEVVDSGIKCETHEYDKAKCDELAVEFRARNHNFSEDEQRRIQKQVVEKFFIELKKLNDKNAKEGPTL</sequence>
<feature type="signal peptide" evidence="1">
    <location>
        <begin position="1"/>
        <end position="21"/>
    </location>
</feature>
<feature type="chain" id="PRO_5016987926" description="Lipoprotein" evidence="1">
    <location>
        <begin position="22"/>
        <end position="96"/>
    </location>
</feature>
<dbReference type="PROSITE" id="PS51257">
    <property type="entry name" value="PROKAR_LIPOPROTEIN"/>
    <property type="match status" value="1"/>
</dbReference>
<dbReference type="Proteomes" id="UP000255423">
    <property type="component" value="Unassembled WGS sequence"/>
</dbReference>
<dbReference type="AlphaFoldDB" id="A0A380S9H3"/>
<gene>
    <name evidence="2" type="ORF">SAMN05661053_2885</name>
</gene>
<protein>
    <recommendedName>
        <fullName evidence="4">Lipoprotein</fullName>
    </recommendedName>
</protein>
<dbReference type="EMBL" id="UHJL01000006">
    <property type="protein sequence ID" value="SUQ26080.1"/>
    <property type="molecule type" value="Genomic_DNA"/>
</dbReference>
<dbReference type="RefSeq" id="WP_144065953.1">
    <property type="nucleotide sequence ID" value="NZ_UHJL01000006.1"/>
</dbReference>
<evidence type="ECO:0000313" key="2">
    <source>
        <dbReference type="EMBL" id="SUQ26080.1"/>
    </source>
</evidence>
<reference evidence="2 3" key="1">
    <citation type="submission" date="2017-08" db="EMBL/GenBank/DDBJ databases">
        <authorList>
            <person name="de Groot N.N."/>
        </authorList>
    </citation>
    <scope>NUCLEOTIDE SEQUENCE [LARGE SCALE GENOMIC DNA]</scope>
    <source>
        <strain evidence="2 3">HM2</strain>
    </source>
</reference>
<evidence type="ECO:0008006" key="4">
    <source>
        <dbReference type="Google" id="ProtNLM"/>
    </source>
</evidence>
<proteinExistence type="predicted"/>
<evidence type="ECO:0000256" key="1">
    <source>
        <dbReference type="SAM" id="SignalP"/>
    </source>
</evidence>
<name>A0A380S9H3_FIBSU</name>
<evidence type="ECO:0000313" key="3">
    <source>
        <dbReference type="Proteomes" id="UP000255423"/>
    </source>
</evidence>